<dbReference type="EMBL" id="QLMJ01000020">
    <property type="protein sequence ID" value="RAK28274.1"/>
    <property type="molecule type" value="Genomic_DNA"/>
</dbReference>
<dbReference type="AlphaFoldDB" id="A0A327Z1F2"/>
<dbReference type="InterPro" id="IPR016193">
    <property type="entry name" value="Cytidine_deaminase-like"/>
</dbReference>
<name>A0A327Z1F2_9ACTN</name>
<dbReference type="GO" id="GO:0008835">
    <property type="term" value="F:diaminohydroxyphosphoribosylaminopyrimidine deaminase activity"/>
    <property type="evidence" value="ECO:0007669"/>
    <property type="project" value="TreeGrafter"/>
</dbReference>
<dbReference type="PROSITE" id="PS51747">
    <property type="entry name" value="CYT_DCMP_DEAMINASES_2"/>
    <property type="match status" value="1"/>
</dbReference>
<gene>
    <name evidence="2" type="ORF">B0I29_12041</name>
</gene>
<evidence type="ECO:0000259" key="1">
    <source>
        <dbReference type="PROSITE" id="PS51747"/>
    </source>
</evidence>
<feature type="domain" description="CMP/dCMP-type deaminase" evidence="1">
    <location>
        <begin position="10"/>
        <end position="135"/>
    </location>
</feature>
<accession>A0A327Z1F2</accession>
<evidence type="ECO:0000313" key="2">
    <source>
        <dbReference type="EMBL" id="RAK28274.1"/>
    </source>
</evidence>
<comment type="caution">
    <text evidence="2">The sequence shown here is derived from an EMBL/GenBank/DDBJ whole genome shotgun (WGS) entry which is preliminary data.</text>
</comment>
<dbReference type="OrthoDB" id="9800865at2"/>
<sequence>MTVTRVESLATHHDWMQAALTFSRLAPPVDSRYAVGAIVVDYDGSILATGYTGENDPHEHAEEAALSKILPGTDLSRATIYTTMEPCTSRRSRPASCTQLVIAAGFGRVVLALREPLLFADCDGVDTLRLAGVDVIELSDLAHHVRAVNAHVLAPGQAG</sequence>
<dbReference type="SUPFAM" id="SSF53927">
    <property type="entry name" value="Cytidine deaminase-like"/>
    <property type="match status" value="1"/>
</dbReference>
<reference evidence="2 3" key="1">
    <citation type="submission" date="2018-06" db="EMBL/GenBank/DDBJ databases">
        <title>Genomic Encyclopedia of Type Strains, Phase III (KMG-III): the genomes of soil and plant-associated and newly described type strains.</title>
        <authorList>
            <person name="Whitman W."/>
        </authorList>
    </citation>
    <scope>NUCLEOTIDE SEQUENCE [LARGE SCALE GENOMIC DNA]</scope>
    <source>
        <strain evidence="2 3">CGMCC 4.7090</strain>
    </source>
</reference>
<dbReference type="Gene3D" id="3.40.140.10">
    <property type="entry name" value="Cytidine Deaminase, domain 2"/>
    <property type="match status" value="1"/>
</dbReference>
<dbReference type="PANTHER" id="PTHR11079:SF162">
    <property type="entry name" value="RIBOFLAVIN BIOSYNTHESIS PROTEIN PYRD, CHLOROPLASTIC"/>
    <property type="match status" value="1"/>
</dbReference>
<proteinExistence type="predicted"/>
<protein>
    <submittedName>
        <fullName evidence="2">Diaminohydroxyphosphoribosylaminopyrimidine deaminase</fullName>
    </submittedName>
</protein>
<dbReference type="PANTHER" id="PTHR11079">
    <property type="entry name" value="CYTOSINE DEAMINASE FAMILY MEMBER"/>
    <property type="match status" value="1"/>
</dbReference>
<keyword evidence="3" id="KW-1185">Reference proteome</keyword>
<dbReference type="Pfam" id="PF00383">
    <property type="entry name" value="dCMP_cyt_deam_1"/>
    <property type="match status" value="1"/>
</dbReference>
<dbReference type="Proteomes" id="UP000249341">
    <property type="component" value="Unassembled WGS sequence"/>
</dbReference>
<dbReference type="RefSeq" id="WP_111653366.1">
    <property type="nucleotide sequence ID" value="NZ_JACHWI010000002.1"/>
</dbReference>
<organism evidence="2 3">
    <name type="scientific">Actinoplanes lutulentus</name>
    <dbReference type="NCBI Taxonomy" id="1287878"/>
    <lineage>
        <taxon>Bacteria</taxon>
        <taxon>Bacillati</taxon>
        <taxon>Actinomycetota</taxon>
        <taxon>Actinomycetes</taxon>
        <taxon>Micromonosporales</taxon>
        <taxon>Micromonosporaceae</taxon>
        <taxon>Actinoplanes</taxon>
    </lineage>
</organism>
<dbReference type="InterPro" id="IPR002125">
    <property type="entry name" value="CMP_dCMP_dom"/>
</dbReference>
<evidence type="ECO:0000313" key="3">
    <source>
        <dbReference type="Proteomes" id="UP000249341"/>
    </source>
</evidence>